<name>A0A6C0E2T7_9ZZZZ</name>
<reference evidence="1" key="1">
    <citation type="journal article" date="2020" name="Nature">
        <title>Giant virus diversity and host interactions through global metagenomics.</title>
        <authorList>
            <person name="Schulz F."/>
            <person name="Roux S."/>
            <person name="Paez-Espino D."/>
            <person name="Jungbluth S."/>
            <person name="Walsh D.A."/>
            <person name="Denef V.J."/>
            <person name="McMahon K.D."/>
            <person name="Konstantinidis K.T."/>
            <person name="Eloe-Fadrosh E.A."/>
            <person name="Kyrpides N.C."/>
            <person name="Woyke T."/>
        </authorList>
    </citation>
    <scope>NUCLEOTIDE SEQUENCE</scope>
    <source>
        <strain evidence="1">GVMAG-M-3300023179-116</strain>
    </source>
</reference>
<dbReference type="EMBL" id="MN739731">
    <property type="protein sequence ID" value="QHT23477.1"/>
    <property type="molecule type" value="Genomic_DNA"/>
</dbReference>
<proteinExistence type="predicted"/>
<organism evidence="1">
    <name type="scientific">viral metagenome</name>
    <dbReference type="NCBI Taxonomy" id="1070528"/>
    <lineage>
        <taxon>unclassified sequences</taxon>
        <taxon>metagenomes</taxon>
        <taxon>organismal metagenomes</taxon>
    </lineage>
</organism>
<evidence type="ECO:0000313" key="1">
    <source>
        <dbReference type="EMBL" id="QHT23477.1"/>
    </source>
</evidence>
<accession>A0A6C0E2T7</accession>
<protein>
    <submittedName>
        <fullName evidence="1">Uncharacterized protein</fullName>
    </submittedName>
</protein>
<dbReference type="AlphaFoldDB" id="A0A6C0E2T7"/>
<sequence>MLPSNKNNNSDLYVDSPNNTTYDNYIHNVEDVNNLLESSLESSLENRTQNITTNPELDNKSYYYQAKDYLNDDINTVYNNCLHGARIHLCLYNVNTSAKHPFLEFYLIKNRHDDFYPDILCFPSFFYYNEMNNDISTESQKMFKMLFIDVANIKFDGYLLEETNHLSDLYLFYEYKNVVDETLTPTPTTDNAIGSGEMYRNDIVWKVVVDEIVNSRLVCNFPIDDMVTYFFLKNPQFMFLYKNNNNIIYETPTVVYHGVNASMLYFQYIFGIPKTNYDGIMGPFYYFTNYKNAVNMSIDSYKNKNKSAPDSQITQSNLLSDVLNSTFMNTDKKLGIIRSVIFLGVNKVPMNYPNEESDNSYHSSILSSIDNENAQINRISDHNGLWAEKYDSVYIGKLLLDNGKFISGTPLWVVKDYNQQSSLSYHYLSTNIVKDEWLNDNGYTIL</sequence>